<dbReference type="Pfam" id="PF03099">
    <property type="entry name" value="BPL_LplA_LipB"/>
    <property type="match status" value="1"/>
</dbReference>
<organism evidence="4 5">
    <name type="scientific">Trichophyton verrucosum (strain HKI 0517)</name>
    <dbReference type="NCBI Taxonomy" id="663202"/>
    <lineage>
        <taxon>Eukaryota</taxon>
        <taxon>Fungi</taxon>
        <taxon>Dikarya</taxon>
        <taxon>Ascomycota</taxon>
        <taxon>Pezizomycotina</taxon>
        <taxon>Eurotiomycetes</taxon>
        <taxon>Eurotiomycetidae</taxon>
        <taxon>Onygenales</taxon>
        <taxon>Arthrodermataceae</taxon>
        <taxon>Trichophyton</taxon>
    </lineage>
</organism>
<comment type="caution">
    <text evidence="4">The sequence shown here is derived from an EMBL/GenBank/DDBJ whole genome shotgun (WGS) entry which is preliminary data.</text>
</comment>
<dbReference type="PANTHER" id="PTHR12835:SF5">
    <property type="entry name" value="BIOTIN--PROTEIN LIGASE"/>
    <property type="match status" value="1"/>
</dbReference>
<dbReference type="Pfam" id="PF09825">
    <property type="entry name" value="BPL_N"/>
    <property type="match status" value="1"/>
</dbReference>
<keyword evidence="5" id="KW-1185">Reference proteome</keyword>
<dbReference type="GO" id="GO:0005737">
    <property type="term" value="C:cytoplasm"/>
    <property type="evidence" value="ECO:0007669"/>
    <property type="project" value="TreeGrafter"/>
</dbReference>
<dbReference type="InterPro" id="IPR004408">
    <property type="entry name" value="Biotin_CoA_COase_ligase"/>
</dbReference>
<dbReference type="EMBL" id="ACYE01000484">
    <property type="protein sequence ID" value="EFE37479.1"/>
    <property type="molecule type" value="Genomic_DNA"/>
</dbReference>
<dbReference type="NCBIfam" id="TIGR00121">
    <property type="entry name" value="birA_ligase"/>
    <property type="match status" value="1"/>
</dbReference>
<dbReference type="HOGENOM" id="CLU_006150_1_1_1"/>
<dbReference type="PROSITE" id="PS51733">
    <property type="entry name" value="BPL_LPL_CATALYTIC"/>
    <property type="match status" value="1"/>
</dbReference>
<proteinExistence type="inferred from homology"/>
<dbReference type="InterPro" id="IPR045864">
    <property type="entry name" value="aa-tRNA-synth_II/BPL/LPL"/>
</dbReference>
<protein>
    <recommendedName>
        <fullName evidence="3">BPL/LPL catalytic domain-containing protein</fullName>
    </recommendedName>
</protein>
<comment type="similarity">
    <text evidence="1">Belongs to the biotin--protein ligase family.</text>
</comment>
<dbReference type="RefSeq" id="XP_003018124.1">
    <property type="nucleotide sequence ID" value="XM_003018078.1"/>
</dbReference>
<evidence type="ECO:0000313" key="4">
    <source>
        <dbReference type="EMBL" id="EFE37479.1"/>
    </source>
</evidence>
<evidence type="ECO:0000256" key="1">
    <source>
        <dbReference type="ARBA" id="ARBA00009934"/>
    </source>
</evidence>
<dbReference type="GeneID" id="9579333"/>
<dbReference type="SUPFAM" id="SSF55681">
    <property type="entry name" value="Class II aaRS and biotin synthetases"/>
    <property type="match status" value="1"/>
</dbReference>
<keyword evidence="2" id="KW-0436">Ligase</keyword>
<dbReference type="SUPFAM" id="SSF52317">
    <property type="entry name" value="Class I glutamine amidotransferase-like"/>
    <property type="match status" value="1"/>
</dbReference>
<evidence type="ECO:0000313" key="5">
    <source>
        <dbReference type="Proteomes" id="UP000008383"/>
    </source>
</evidence>
<dbReference type="GO" id="GO:0004077">
    <property type="term" value="F:biotin--[biotin carboxyl-carrier protein] ligase activity"/>
    <property type="evidence" value="ECO:0007669"/>
    <property type="project" value="InterPro"/>
</dbReference>
<gene>
    <name evidence="4" type="ORF">TRV_07820</name>
</gene>
<reference evidence="5" key="1">
    <citation type="journal article" date="2011" name="Genome Biol.">
        <title>Comparative and functional genomics provide insights into the pathogenicity of dermatophytic fungi.</title>
        <authorList>
            <person name="Burmester A."/>
            <person name="Shelest E."/>
            <person name="Gloeckner G."/>
            <person name="Heddergott C."/>
            <person name="Schindler S."/>
            <person name="Staib P."/>
            <person name="Heidel A."/>
            <person name="Felder M."/>
            <person name="Petzold A."/>
            <person name="Szafranski K."/>
            <person name="Feuermann M."/>
            <person name="Pedruzzi I."/>
            <person name="Priebe S."/>
            <person name="Groth M."/>
            <person name="Winkler R."/>
            <person name="Li W."/>
            <person name="Kniemeyer O."/>
            <person name="Schroeckh V."/>
            <person name="Hertweck C."/>
            <person name="Hube B."/>
            <person name="White T.C."/>
            <person name="Platzer M."/>
            <person name="Guthke R."/>
            <person name="Heitman J."/>
            <person name="Woestemeyer J."/>
            <person name="Zipfel P.F."/>
            <person name="Monod M."/>
            <person name="Brakhage A.A."/>
        </authorList>
    </citation>
    <scope>NUCLEOTIDE SEQUENCE [LARGE SCALE GENOMIC DNA]</scope>
    <source>
        <strain evidence="5">HKI 0517</strain>
    </source>
</reference>
<dbReference type="PANTHER" id="PTHR12835">
    <property type="entry name" value="BIOTIN PROTEIN LIGASE"/>
    <property type="match status" value="1"/>
</dbReference>
<dbReference type="KEGG" id="tve:TRV_07820"/>
<sequence>METKNSSKRLNVLVYSGAQTYPDWRENILTAPPGNGTTVDSVRQCLYTLRRILSPNYAVIPVTGEMVVGEPWTASCALFVMPGGADLPYCRTLNGEGNRRIKQFVQRGGSYLGLCAGGYYGSARCEFEVGNKKLEVVGDRELAFFPGIARGCAFAGFVYHSEEGARAAELQVSRSALPVGSVPDTFKCYYNGGGVFVDAPKYADRGVEVLASYTEKLHVDPGEGQAAVVYCPSELYLLPFRYGDIFLANEGRFSAANLDRDEASAPDYSSVVDLLARDDKFRTDFLKACLAKLGLQINQDTATVPSLSQIHLSALEPGAALQVLSSLEDVVTTEDGEDYIKDDNDTFILEKPSSMKMTKVAEALPESSSTPTTTTEAAATDVEDRIVDYNAVVKRLVVNDELPDTKTTPYFNHHAFYSNLREYRHQSKEDSRAFGSHMLYGEVVTSTNTILEKNSRLLRRLPNGTTATATVQVAGRGRGSNVWVSPPGQLMFSVCVHHPVDKLMSAPVVFIQYLVAMAIVQGVKTYDKGYDTLPIKLKWPNDIYALDPSDPTCKTYTKIGGILVNAHYSSSEYIAVVGAGLNALNPAPTTSLNALLQTFKTTSNPEPPSLEKLLARILTTFEELYARFLRTGFDKEFEDMYYSNWLHMDQIVTLEAEGGVRAKIKGITRDYGLLIAEELGWEDRPTGKVWQLQSDSNSFDFFKGLLKRKM</sequence>
<dbReference type="CDD" id="cd16442">
    <property type="entry name" value="BPL"/>
    <property type="match status" value="1"/>
</dbReference>
<evidence type="ECO:0000256" key="2">
    <source>
        <dbReference type="ARBA" id="ARBA00022598"/>
    </source>
</evidence>
<dbReference type="AlphaFoldDB" id="D4DKU6"/>
<accession>D4DKU6</accession>
<dbReference type="Proteomes" id="UP000008383">
    <property type="component" value="Unassembled WGS sequence"/>
</dbReference>
<feature type="domain" description="BPL/LPL catalytic" evidence="3">
    <location>
        <begin position="433"/>
        <end position="629"/>
    </location>
</feature>
<evidence type="ECO:0000259" key="3">
    <source>
        <dbReference type="PROSITE" id="PS51733"/>
    </source>
</evidence>
<dbReference type="InterPro" id="IPR004143">
    <property type="entry name" value="BPL_LPL_catalytic"/>
</dbReference>
<dbReference type="CDD" id="cd03144">
    <property type="entry name" value="GATase1_ScBLP_like"/>
    <property type="match status" value="1"/>
</dbReference>
<name>D4DKU6_TRIVH</name>
<dbReference type="InterPro" id="IPR019197">
    <property type="entry name" value="Biotin-prot_ligase_N"/>
</dbReference>
<dbReference type="InterPro" id="IPR029062">
    <property type="entry name" value="Class_I_gatase-like"/>
</dbReference>
<dbReference type="Gene3D" id="3.30.930.10">
    <property type="entry name" value="Bira Bifunctional Protein, Domain 2"/>
    <property type="match status" value="1"/>
</dbReference>
<dbReference type="OrthoDB" id="10250105at2759"/>